<dbReference type="STRING" id="37625.SAMN05660420_02679"/>
<feature type="transmembrane region" description="Helical" evidence="2">
    <location>
        <begin position="41"/>
        <end position="60"/>
    </location>
</feature>
<evidence type="ECO:0000256" key="1">
    <source>
        <dbReference type="SAM" id="MobiDB-lite"/>
    </source>
</evidence>
<evidence type="ECO:0000313" key="4">
    <source>
        <dbReference type="EMBL" id="SEA62848.1"/>
    </source>
</evidence>
<dbReference type="Proteomes" id="UP000199409">
    <property type="component" value="Unassembled WGS sequence"/>
</dbReference>
<feature type="domain" description="Type II secretion system protein GspB C-terminal" evidence="3">
    <location>
        <begin position="182"/>
        <end position="241"/>
    </location>
</feature>
<keyword evidence="2" id="KW-0812">Transmembrane</keyword>
<accession>A0A1H4CRB8</accession>
<dbReference type="EMBL" id="FNQN01000008">
    <property type="protein sequence ID" value="SEA62848.1"/>
    <property type="molecule type" value="Genomic_DNA"/>
</dbReference>
<dbReference type="RefSeq" id="WP_092349569.1">
    <property type="nucleotide sequence ID" value="NZ_FNQN01000008.1"/>
</dbReference>
<feature type="region of interest" description="Disordered" evidence="1">
    <location>
        <begin position="135"/>
        <end position="168"/>
    </location>
</feature>
<dbReference type="OrthoDB" id="5432325at2"/>
<protein>
    <submittedName>
        <fullName evidence="4">Type II secretion system protein B</fullName>
    </submittedName>
</protein>
<name>A0A1H4CRB8_9BACT</name>
<dbReference type="AlphaFoldDB" id="A0A1H4CRB8"/>
<keyword evidence="5" id="KW-1185">Reference proteome</keyword>
<dbReference type="InterPro" id="IPR032389">
    <property type="entry name" value="GspB_C"/>
</dbReference>
<organism evidence="4 5">
    <name type="scientific">Desulfuromusa kysingii</name>
    <dbReference type="NCBI Taxonomy" id="37625"/>
    <lineage>
        <taxon>Bacteria</taxon>
        <taxon>Pseudomonadati</taxon>
        <taxon>Thermodesulfobacteriota</taxon>
        <taxon>Desulfuromonadia</taxon>
        <taxon>Desulfuromonadales</taxon>
        <taxon>Geopsychrobacteraceae</taxon>
        <taxon>Desulfuromusa</taxon>
    </lineage>
</organism>
<evidence type="ECO:0000313" key="5">
    <source>
        <dbReference type="Proteomes" id="UP000199409"/>
    </source>
</evidence>
<proteinExistence type="predicted"/>
<dbReference type="Pfam" id="PF16537">
    <property type="entry name" value="T2SSB"/>
    <property type="match status" value="1"/>
</dbReference>
<keyword evidence="2" id="KW-1133">Transmembrane helix</keyword>
<sequence length="245" mass="27173">MSYILNALKKAENKSFEGENLKVKKQILILKRQTRGGKLKILLLVSGLLGTLLLGGWLGYMQTGKTAKPEVATRAQPTTNNDLMTTTEKRPATVTTALTHAPQRHENVRPEPMQQNHINDSDSVVRNTDIVNPPIPVRAVPMPNQARPEEVTQPVTVEEPAIETETSTQSYADIPLKIKQQLPSLKISLHFYNSIPEKRLVRINGRNLHEGDRVEAGLTVEEIKPTATVLNYDGYLFELNAPGGS</sequence>
<evidence type="ECO:0000256" key="2">
    <source>
        <dbReference type="SAM" id="Phobius"/>
    </source>
</evidence>
<gene>
    <name evidence="4" type="ORF">SAMN05660420_02679</name>
</gene>
<keyword evidence="2" id="KW-0472">Membrane</keyword>
<dbReference type="GO" id="GO:0015627">
    <property type="term" value="C:type II protein secretion system complex"/>
    <property type="evidence" value="ECO:0007669"/>
    <property type="project" value="InterPro"/>
</dbReference>
<evidence type="ECO:0000259" key="3">
    <source>
        <dbReference type="Pfam" id="PF16537"/>
    </source>
</evidence>
<reference evidence="4 5" key="1">
    <citation type="submission" date="2016-10" db="EMBL/GenBank/DDBJ databases">
        <authorList>
            <person name="de Groot N.N."/>
        </authorList>
    </citation>
    <scope>NUCLEOTIDE SEQUENCE [LARGE SCALE GENOMIC DNA]</scope>
    <source>
        <strain evidence="4 5">DSM 7343</strain>
    </source>
</reference>